<dbReference type="GeneID" id="64672422"/>
<dbReference type="EMBL" id="JABBWK010000711">
    <property type="protein sequence ID" value="KAG1879938.1"/>
    <property type="molecule type" value="Genomic_DNA"/>
</dbReference>
<dbReference type="RefSeq" id="XP_041216047.1">
    <property type="nucleotide sequence ID" value="XM_041378124.1"/>
</dbReference>
<accession>A0AAD4HBX5</accession>
<comment type="caution">
    <text evidence="2">The sequence shown here is derived from an EMBL/GenBank/DDBJ whole genome shotgun (WGS) entry which is preliminary data.</text>
</comment>
<evidence type="ECO:0000256" key="1">
    <source>
        <dbReference type="SAM" id="MobiDB-lite"/>
    </source>
</evidence>
<dbReference type="Proteomes" id="UP001195769">
    <property type="component" value="Unassembled WGS sequence"/>
</dbReference>
<proteinExistence type="predicted"/>
<name>A0AAD4HBX5_9AGAM</name>
<feature type="region of interest" description="Disordered" evidence="1">
    <location>
        <begin position="1"/>
        <end position="24"/>
    </location>
</feature>
<sequence length="293" mass="32695">MQEEEKERVRQAEEFEKEPLCQEPDLEARGRLTHIALGEEEWKHSDFITHQRVKELGNSLNVSSHMQFMPQDVIDLRGRVWLAVKEIAAADKESFNRQISMSRSGSRRGDHWNQEHGPDGWAVMGGNSVPWAPPQARDLSQFGKIFNGPAMGMVMCSSGVFMAGKKDSKQETLSQTNSVPCAQSEPEFAAKASTKPGHWSSQKLNRWRSTLPIFLTSIASWLVDKLLASTLESKEADARLRNNGQCALEVIEGGFMPMAEFSSNIVIDALKAFDCMTIILEGAGFENDPGRLQ</sequence>
<evidence type="ECO:0000313" key="3">
    <source>
        <dbReference type="Proteomes" id="UP001195769"/>
    </source>
</evidence>
<reference evidence="2" key="1">
    <citation type="journal article" date="2020" name="New Phytol.">
        <title>Comparative genomics reveals dynamic genome evolution in host specialist ectomycorrhizal fungi.</title>
        <authorList>
            <person name="Lofgren L.A."/>
            <person name="Nguyen N.H."/>
            <person name="Vilgalys R."/>
            <person name="Ruytinx J."/>
            <person name="Liao H.L."/>
            <person name="Branco S."/>
            <person name="Kuo A."/>
            <person name="LaButti K."/>
            <person name="Lipzen A."/>
            <person name="Andreopoulos W."/>
            <person name="Pangilinan J."/>
            <person name="Riley R."/>
            <person name="Hundley H."/>
            <person name="Na H."/>
            <person name="Barry K."/>
            <person name="Grigoriev I.V."/>
            <person name="Stajich J.E."/>
            <person name="Kennedy P.G."/>
        </authorList>
    </citation>
    <scope>NUCLEOTIDE SEQUENCE</scope>
    <source>
        <strain evidence="2">FC203</strain>
    </source>
</reference>
<evidence type="ECO:0000313" key="2">
    <source>
        <dbReference type="EMBL" id="KAG1879938.1"/>
    </source>
</evidence>
<dbReference type="AlphaFoldDB" id="A0AAD4HBX5"/>
<protein>
    <submittedName>
        <fullName evidence="2">Uncharacterized protein</fullName>
    </submittedName>
</protein>
<gene>
    <name evidence="2" type="ORF">F5891DRAFT_991497</name>
</gene>
<organism evidence="2 3">
    <name type="scientific">Suillus fuscotomentosus</name>
    <dbReference type="NCBI Taxonomy" id="1912939"/>
    <lineage>
        <taxon>Eukaryota</taxon>
        <taxon>Fungi</taxon>
        <taxon>Dikarya</taxon>
        <taxon>Basidiomycota</taxon>
        <taxon>Agaricomycotina</taxon>
        <taxon>Agaricomycetes</taxon>
        <taxon>Agaricomycetidae</taxon>
        <taxon>Boletales</taxon>
        <taxon>Suillineae</taxon>
        <taxon>Suillaceae</taxon>
        <taxon>Suillus</taxon>
    </lineage>
</organism>
<keyword evidence="3" id="KW-1185">Reference proteome</keyword>